<evidence type="ECO:0008006" key="5">
    <source>
        <dbReference type="Google" id="ProtNLM"/>
    </source>
</evidence>
<reference evidence="3" key="1">
    <citation type="journal article" date="2014" name="Int. J. Syst. Evol. Microbiol.">
        <title>Complete genome sequence of Corynebacterium casei LMG S-19264T (=DSM 44701T), isolated from a smear-ripened cheese.</title>
        <authorList>
            <consortium name="US DOE Joint Genome Institute (JGI-PGF)"/>
            <person name="Walter F."/>
            <person name="Albersmeier A."/>
            <person name="Kalinowski J."/>
            <person name="Ruckert C."/>
        </authorList>
    </citation>
    <scope>NUCLEOTIDE SEQUENCE</scope>
    <source>
        <strain evidence="3">CGMCC 1.15360</strain>
    </source>
</reference>
<protein>
    <recommendedName>
        <fullName evidence="5">Argininosuccinate lyase</fullName>
    </recommendedName>
</protein>
<feature type="signal peptide" evidence="2">
    <location>
        <begin position="1"/>
        <end position="20"/>
    </location>
</feature>
<accession>A0A916Z1Q1</accession>
<evidence type="ECO:0000313" key="4">
    <source>
        <dbReference type="Proteomes" id="UP000612349"/>
    </source>
</evidence>
<organism evidence="3 4">
    <name type="scientific">Croceicoccus mobilis</name>
    <dbReference type="NCBI Taxonomy" id="1703339"/>
    <lineage>
        <taxon>Bacteria</taxon>
        <taxon>Pseudomonadati</taxon>
        <taxon>Pseudomonadota</taxon>
        <taxon>Alphaproteobacteria</taxon>
        <taxon>Sphingomonadales</taxon>
        <taxon>Erythrobacteraceae</taxon>
        <taxon>Croceicoccus</taxon>
    </lineage>
</organism>
<gene>
    <name evidence="3" type="ORF">GCM10010990_21680</name>
</gene>
<reference evidence="3" key="2">
    <citation type="submission" date="2020-09" db="EMBL/GenBank/DDBJ databases">
        <authorList>
            <person name="Sun Q."/>
            <person name="Zhou Y."/>
        </authorList>
    </citation>
    <scope>NUCLEOTIDE SEQUENCE</scope>
    <source>
        <strain evidence="3">CGMCC 1.15360</strain>
    </source>
</reference>
<keyword evidence="4" id="KW-1185">Reference proteome</keyword>
<dbReference type="RefSeq" id="WP_066774442.1">
    <property type="nucleotide sequence ID" value="NZ_BMIP01000004.1"/>
</dbReference>
<keyword evidence="2" id="KW-0732">Signal</keyword>
<dbReference type="Proteomes" id="UP000612349">
    <property type="component" value="Unassembled WGS sequence"/>
</dbReference>
<proteinExistence type="predicted"/>
<evidence type="ECO:0000256" key="2">
    <source>
        <dbReference type="SAM" id="SignalP"/>
    </source>
</evidence>
<evidence type="ECO:0000313" key="3">
    <source>
        <dbReference type="EMBL" id="GGD71897.1"/>
    </source>
</evidence>
<feature type="region of interest" description="Disordered" evidence="1">
    <location>
        <begin position="27"/>
        <end position="67"/>
    </location>
</feature>
<dbReference type="PROSITE" id="PS51257">
    <property type="entry name" value="PROKAR_LIPOPROTEIN"/>
    <property type="match status" value="1"/>
</dbReference>
<comment type="caution">
    <text evidence="3">The sequence shown here is derived from an EMBL/GenBank/DDBJ whole genome shotgun (WGS) entry which is preliminary data.</text>
</comment>
<dbReference type="AlphaFoldDB" id="A0A916Z1Q1"/>
<dbReference type="EMBL" id="BMIP01000004">
    <property type="protein sequence ID" value="GGD71897.1"/>
    <property type="molecule type" value="Genomic_DNA"/>
</dbReference>
<sequence length="67" mass="6836">MRIRLAAAPVCMGMCLCALAACGEAVPSPAPADADEAKILSEAAEMIPASPDKPDEANPETNPALTR</sequence>
<feature type="chain" id="PRO_5036813642" description="Argininosuccinate lyase" evidence="2">
    <location>
        <begin position="21"/>
        <end position="67"/>
    </location>
</feature>
<evidence type="ECO:0000256" key="1">
    <source>
        <dbReference type="SAM" id="MobiDB-lite"/>
    </source>
</evidence>
<name>A0A916Z1Q1_9SPHN</name>